<dbReference type="InterPro" id="IPR034182">
    <property type="entry name" value="Kexin/furin"/>
</dbReference>
<dbReference type="FunFam" id="3.40.50.200:FF:000095">
    <property type="entry name" value="Uncharacterized protein"/>
    <property type="match status" value="1"/>
</dbReference>
<proteinExistence type="inferred from homology"/>
<feature type="active site" description="Charge relay system" evidence="4">
    <location>
        <position position="145"/>
    </location>
</feature>
<organism evidence="8 9">
    <name type="scientific">Branchiostoma floridae</name>
    <name type="common">Florida lancelet</name>
    <name type="synonym">Amphioxus</name>
    <dbReference type="NCBI Taxonomy" id="7739"/>
    <lineage>
        <taxon>Eukaryota</taxon>
        <taxon>Metazoa</taxon>
        <taxon>Chordata</taxon>
        <taxon>Cephalochordata</taxon>
        <taxon>Leptocardii</taxon>
        <taxon>Amphioxiformes</taxon>
        <taxon>Branchiostomatidae</taxon>
        <taxon>Branchiostoma</taxon>
    </lineage>
</organism>
<reference evidence="9" key="2">
    <citation type="submission" date="2025-08" db="UniProtKB">
        <authorList>
            <consortium name="RefSeq"/>
        </authorList>
    </citation>
    <scope>IDENTIFICATION</scope>
    <source>
        <strain evidence="9">S238N-H82</strain>
        <tissue evidence="9">Testes</tissue>
    </source>
</reference>
<dbReference type="Pfam" id="PF00082">
    <property type="entry name" value="Peptidase_S8"/>
    <property type="match status" value="1"/>
</dbReference>
<dbReference type="GO" id="GO:0000139">
    <property type="term" value="C:Golgi membrane"/>
    <property type="evidence" value="ECO:0000318"/>
    <property type="project" value="GO_Central"/>
</dbReference>
<dbReference type="InterPro" id="IPR032815">
    <property type="entry name" value="S8_pro-domain"/>
</dbReference>
<dbReference type="AlphaFoldDB" id="A0A9J7KY63"/>
<dbReference type="InterPro" id="IPR038466">
    <property type="entry name" value="S8_pro-domain_sf"/>
</dbReference>
<dbReference type="SUPFAM" id="SSF54897">
    <property type="entry name" value="Protease propeptides/inhibitors"/>
    <property type="match status" value="1"/>
</dbReference>
<feature type="active site" description="Charge relay system" evidence="4">
    <location>
        <position position="183"/>
    </location>
</feature>
<dbReference type="InterPro" id="IPR000209">
    <property type="entry name" value="Peptidase_S8/S53_dom"/>
</dbReference>
<evidence type="ECO:0000256" key="2">
    <source>
        <dbReference type="ARBA" id="ARBA00022801"/>
    </source>
</evidence>
<dbReference type="Proteomes" id="UP000001554">
    <property type="component" value="Chromosome 4"/>
</dbReference>
<evidence type="ECO:0000256" key="5">
    <source>
        <dbReference type="SAM" id="SignalP"/>
    </source>
</evidence>
<keyword evidence="5" id="KW-0732">Signal</keyword>
<name>A0A9J7KY63_BRAFL</name>
<comment type="similarity">
    <text evidence="4">Belongs to the peptidase S8 family.</text>
</comment>
<gene>
    <name evidence="9" type="primary">LOC118413409</name>
</gene>
<dbReference type="InterPro" id="IPR036852">
    <property type="entry name" value="Peptidase_S8/S53_dom_sf"/>
</dbReference>
<dbReference type="PANTHER" id="PTHR42884:SF31">
    <property type="entry name" value="PROPROTEIN CONVERTASE SUBTILISIN_KEXIN TYPE 5"/>
    <property type="match status" value="1"/>
</dbReference>
<dbReference type="InterPro" id="IPR022398">
    <property type="entry name" value="Peptidase_S8_His-AS"/>
</dbReference>
<feature type="chain" id="PRO_5039951416" evidence="5">
    <location>
        <begin position="19"/>
        <end position="378"/>
    </location>
</feature>
<feature type="domain" description="Peptidase S8/S53" evidence="6">
    <location>
        <begin position="136"/>
        <end position="377"/>
    </location>
</feature>
<evidence type="ECO:0000256" key="4">
    <source>
        <dbReference type="PROSITE-ProRule" id="PRU01240"/>
    </source>
</evidence>
<dbReference type="InterPro" id="IPR023827">
    <property type="entry name" value="Peptidase_S8_Asp-AS"/>
</dbReference>
<dbReference type="PROSITE" id="PS00137">
    <property type="entry name" value="SUBTILASE_HIS"/>
    <property type="match status" value="1"/>
</dbReference>
<dbReference type="GO" id="GO:0005802">
    <property type="term" value="C:trans-Golgi network"/>
    <property type="evidence" value="ECO:0000318"/>
    <property type="project" value="GO_Central"/>
</dbReference>
<evidence type="ECO:0000256" key="3">
    <source>
        <dbReference type="ARBA" id="ARBA00022825"/>
    </source>
</evidence>
<keyword evidence="2 4" id="KW-0378">Hydrolase</keyword>
<dbReference type="GO" id="GO:0004252">
    <property type="term" value="F:serine-type endopeptidase activity"/>
    <property type="evidence" value="ECO:0000318"/>
    <property type="project" value="GO_Central"/>
</dbReference>
<evidence type="ECO:0000259" key="6">
    <source>
        <dbReference type="Pfam" id="PF00082"/>
    </source>
</evidence>
<sequence>MDVKLVVFLSLLVNMVTSYKPTHEKTWAVQLEGGREEALRIAHKTGATLVKKIFGDYYLFKDENVRKARTKKDCEKMLKAEPSVKMVKEDVLHTRQLYAQHQGVVLNDPLWGYQTYLHSGLVHMNVLPAWERTRKGEGVVVGVIDDGIFTNQPDLRDNLDLGLSYDVFRGTEDPTPYMPQSSHGTNCAGIIAAVHNNSFCGVGVAYKAKVAGIKMFSGAITDISDAQEASALSHEHQHISIYSCSWGPSDWNNALEGPDTVAREALVMAAREGRDGKGSIFVFSTGNGGTYGDSCAYNGYINTNNTIGIGGLLQDGSIPSFAEACTSVFAVTYSRDYTGDTANLVVPYRSSGCRTSVSGTSPAAAMAAGVFSLVLSAK</sequence>
<dbReference type="PROSITE" id="PS51892">
    <property type="entry name" value="SUBTILASE"/>
    <property type="match status" value="1"/>
</dbReference>
<keyword evidence="8" id="KW-1185">Reference proteome</keyword>
<feature type="domain" description="Peptidase S8 pro-domain" evidence="7">
    <location>
        <begin position="26"/>
        <end position="96"/>
    </location>
</feature>
<dbReference type="RefSeq" id="XP_035672669.1">
    <property type="nucleotide sequence ID" value="XM_035816776.1"/>
</dbReference>
<dbReference type="PRINTS" id="PR00723">
    <property type="entry name" value="SUBTILISIN"/>
</dbReference>
<dbReference type="PANTHER" id="PTHR42884">
    <property type="entry name" value="PROPROTEIN CONVERTASE SUBTILISIN/KEXIN-RELATED"/>
    <property type="match status" value="1"/>
</dbReference>
<keyword evidence="3 4" id="KW-0720">Serine protease</keyword>
<dbReference type="GO" id="GO:0016486">
    <property type="term" value="P:peptide hormone processing"/>
    <property type="evidence" value="ECO:0000318"/>
    <property type="project" value="GO_Central"/>
</dbReference>
<accession>A0A9J7KY63</accession>
<dbReference type="Gene3D" id="3.30.70.850">
    <property type="entry name" value="Peptidase S8, pro-domain"/>
    <property type="match status" value="1"/>
</dbReference>
<evidence type="ECO:0000256" key="1">
    <source>
        <dbReference type="ARBA" id="ARBA00022670"/>
    </source>
</evidence>
<dbReference type="GeneID" id="118413409"/>
<protein>
    <submittedName>
        <fullName evidence="9">Furin-like isoform X3</fullName>
    </submittedName>
</protein>
<dbReference type="CDD" id="cd04059">
    <property type="entry name" value="Peptidases_S8_Protein_convertases_Kexins_Furin-like"/>
    <property type="match status" value="1"/>
</dbReference>
<dbReference type="PROSITE" id="PS00136">
    <property type="entry name" value="SUBTILASE_ASP"/>
    <property type="match status" value="1"/>
</dbReference>
<dbReference type="Pfam" id="PF16470">
    <property type="entry name" value="S8_pro-domain"/>
    <property type="match status" value="1"/>
</dbReference>
<feature type="signal peptide" evidence="5">
    <location>
        <begin position="1"/>
        <end position="18"/>
    </location>
</feature>
<evidence type="ECO:0000313" key="8">
    <source>
        <dbReference type="Proteomes" id="UP000001554"/>
    </source>
</evidence>
<evidence type="ECO:0000313" key="9">
    <source>
        <dbReference type="RefSeq" id="XP_035672669.1"/>
    </source>
</evidence>
<dbReference type="Gene3D" id="3.40.50.200">
    <property type="entry name" value="Peptidase S8/S53 domain"/>
    <property type="match status" value="1"/>
</dbReference>
<keyword evidence="1 4" id="KW-0645">Protease</keyword>
<dbReference type="SUPFAM" id="SSF52743">
    <property type="entry name" value="Subtilisin-like"/>
    <property type="match status" value="1"/>
</dbReference>
<dbReference type="InterPro" id="IPR015500">
    <property type="entry name" value="Peptidase_S8_subtilisin-rel"/>
</dbReference>
<reference evidence="8" key="1">
    <citation type="journal article" date="2020" name="Nat. Ecol. Evol.">
        <title>Deeply conserved synteny resolves early events in vertebrate evolution.</title>
        <authorList>
            <person name="Simakov O."/>
            <person name="Marletaz F."/>
            <person name="Yue J.X."/>
            <person name="O'Connell B."/>
            <person name="Jenkins J."/>
            <person name="Brandt A."/>
            <person name="Calef R."/>
            <person name="Tung C.H."/>
            <person name="Huang T.K."/>
            <person name="Schmutz J."/>
            <person name="Satoh N."/>
            <person name="Yu J.K."/>
            <person name="Putnam N.H."/>
            <person name="Green R.E."/>
            <person name="Rokhsar D.S."/>
        </authorList>
    </citation>
    <scope>NUCLEOTIDE SEQUENCE [LARGE SCALE GENOMIC DNA]</scope>
    <source>
        <strain evidence="8">S238N-H82</strain>
    </source>
</reference>
<evidence type="ECO:0000259" key="7">
    <source>
        <dbReference type="Pfam" id="PF16470"/>
    </source>
</evidence>
<feature type="active site" description="Charge relay system" evidence="4">
    <location>
        <position position="361"/>
    </location>
</feature>